<keyword evidence="1" id="KW-1133">Transmembrane helix</keyword>
<evidence type="ECO:0000259" key="2">
    <source>
        <dbReference type="Pfam" id="PF01266"/>
    </source>
</evidence>
<feature type="transmembrane region" description="Helical" evidence="1">
    <location>
        <begin position="9"/>
        <end position="28"/>
    </location>
</feature>
<dbReference type="GO" id="GO:0042147">
    <property type="term" value="P:retrograde transport, endosome to Golgi"/>
    <property type="evidence" value="ECO:0007669"/>
    <property type="project" value="TreeGrafter"/>
</dbReference>
<evidence type="ECO:0000313" key="3">
    <source>
        <dbReference type="EMBL" id="KAF2253865.1"/>
    </source>
</evidence>
<dbReference type="OrthoDB" id="3783968at2759"/>
<dbReference type="SUPFAM" id="SSF51905">
    <property type="entry name" value="FAD/NAD(P)-binding domain"/>
    <property type="match status" value="1"/>
</dbReference>
<dbReference type="Gene3D" id="3.50.50.60">
    <property type="entry name" value="FAD/NAD(P)-binding domain"/>
    <property type="match status" value="1"/>
</dbReference>
<evidence type="ECO:0000256" key="1">
    <source>
        <dbReference type="SAM" id="Phobius"/>
    </source>
</evidence>
<dbReference type="Gene3D" id="3.30.9.10">
    <property type="entry name" value="D-Amino Acid Oxidase, subunit A, domain 2"/>
    <property type="match status" value="1"/>
</dbReference>
<name>A0A6A6ITL4_9PLEO</name>
<sequence>MAHSSKDQATIVIVGAGSIGLWTAYFLAQAQAGPQHASKITVIDACHSPFAATSRTCTGCIHYAFEADGLVELGRYSFELWDALSHDDAFRSAVSWRSSSIFGVERGDGENLDLLPEWLRRREGWRVNREFLGARNAMVNPIGVGKWLADRCTELGVRIYTSTVLTSVAQDEDGRVHQLICTRDDRMIKVPCEKLVLAGGPWTPAVYEKLFPSSAVHLELVMDAGDWMVFRNPNPSTEKSIAFIGLNNIVHEKLEFAGRDDGTIWVCGRRDTPGALVPLGTAGEVNVRMVAELTGRSYRFLQVQRNDDPESFEELQVESLGRSFRPCTRSGLPMMSAVSLSQLCERSSRRPGSGKVMSQLIRGKDPDIDISPFIIPGKSGGETCSADVAKTIHRSSL</sequence>
<keyword evidence="1" id="KW-0472">Membrane</keyword>
<organism evidence="3 4">
    <name type="scientific">Trematosphaeria pertusa</name>
    <dbReference type="NCBI Taxonomy" id="390896"/>
    <lineage>
        <taxon>Eukaryota</taxon>
        <taxon>Fungi</taxon>
        <taxon>Dikarya</taxon>
        <taxon>Ascomycota</taxon>
        <taxon>Pezizomycotina</taxon>
        <taxon>Dothideomycetes</taxon>
        <taxon>Pleosporomycetidae</taxon>
        <taxon>Pleosporales</taxon>
        <taxon>Massarineae</taxon>
        <taxon>Trematosphaeriaceae</taxon>
        <taxon>Trematosphaeria</taxon>
    </lineage>
</organism>
<dbReference type="AlphaFoldDB" id="A0A6A6ITL4"/>
<dbReference type="InterPro" id="IPR036188">
    <property type="entry name" value="FAD/NAD-bd_sf"/>
</dbReference>
<dbReference type="PANTHER" id="PTHR13847">
    <property type="entry name" value="SARCOSINE DEHYDROGENASE-RELATED"/>
    <property type="match status" value="1"/>
</dbReference>
<dbReference type="GeneID" id="54586210"/>
<dbReference type="Pfam" id="PF01266">
    <property type="entry name" value="DAO"/>
    <property type="match status" value="1"/>
</dbReference>
<reference evidence="3" key="1">
    <citation type="journal article" date="2020" name="Stud. Mycol.">
        <title>101 Dothideomycetes genomes: a test case for predicting lifestyles and emergence of pathogens.</title>
        <authorList>
            <person name="Haridas S."/>
            <person name="Albert R."/>
            <person name="Binder M."/>
            <person name="Bloem J."/>
            <person name="Labutti K."/>
            <person name="Salamov A."/>
            <person name="Andreopoulos B."/>
            <person name="Baker S."/>
            <person name="Barry K."/>
            <person name="Bills G."/>
            <person name="Bluhm B."/>
            <person name="Cannon C."/>
            <person name="Castanera R."/>
            <person name="Culley D."/>
            <person name="Daum C."/>
            <person name="Ezra D."/>
            <person name="Gonzalez J."/>
            <person name="Henrissat B."/>
            <person name="Kuo A."/>
            <person name="Liang C."/>
            <person name="Lipzen A."/>
            <person name="Lutzoni F."/>
            <person name="Magnuson J."/>
            <person name="Mondo S."/>
            <person name="Nolan M."/>
            <person name="Ohm R."/>
            <person name="Pangilinan J."/>
            <person name="Park H.-J."/>
            <person name="Ramirez L."/>
            <person name="Alfaro M."/>
            <person name="Sun H."/>
            <person name="Tritt A."/>
            <person name="Yoshinaga Y."/>
            <person name="Zwiers L.-H."/>
            <person name="Turgeon B."/>
            <person name="Goodwin S."/>
            <person name="Spatafora J."/>
            <person name="Crous P."/>
            <person name="Grigoriev I."/>
        </authorList>
    </citation>
    <scope>NUCLEOTIDE SEQUENCE</scope>
    <source>
        <strain evidence="3">CBS 122368</strain>
    </source>
</reference>
<protein>
    <submittedName>
        <fullName evidence="3">DAO-domain-containing protein</fullName>
    </submittedName>
</protein>
<feature type="domain" description="FAD dependent oxidoreductase" evidence="2">
    <location>
        <begin position="11"/>
        <end position="337"/>
    </location>
</feature>
<dbReference type="GO" id="GO:0005770">
    <property type="term" value="C:late endosome"/>
    <property type="evidence" value="ECO:0007669"/>
    <property type="project" value="TreeGrafter"/>
</dbReference>
<proteinExistence type="predicted"/>
<keyword evidence="1" id="KW-0812">Transmembrane</keyword>
<dbReference type="PANTHER" id="PTHR13847:SF185">
    <property type="entry name" value="FAD DEPENDENT OXIDOREDUCTASE SUPERFAMILY (AFU_ORTHOLOGUE AFUA_3G02360)"/>
    <property type="match status" value="1"/>
</dbReference>
<dbReference type="EMBL" id="ML987191">
    <property type="protein sequence ID" value="KAF2253865.1"/>
    <property type="molecule type" value="Genomic_DNA"/>
</dbReference>
<keyword evidence="4" id="KW-1185">Reference proteome</keyword>
<evidence type="ECO:0000313" key="4">
    <source>
        <dbReference type="Proteomes" id="UP000800094"/>
    </source>
</evidence>
<dbReference type="RefSeq" id="XP_033688869.1">
    <property type="nucleotide sequence ID" value="XM_033832880.1"/>
</dbReference>
<dbReference type="GO" id="GO:0005829">
    <property type="term" value="C:cytosol"/>
    <property type="evidence" value="ECO:0007669"/>
    <property type="project" value="GOC"/>
</dbReference>
<gene>
    <name evidence="3" type="ORF">BU26DRAFT_561133</name>
</gene>
<dbReference type="InterPro" id="IPR006076">
    <property type="entry name" value="FAD-dep_OxRdtase"/>
</dbReference>
<accession>A0A6A6ITL4</accession>
<dbReference type="Proteomes" id="UP000800094">
    <property type="component" value="Unassembled WGS sequence"/>
</dbReference>